<sequence>MSVSPAGDEVEEAIRSLRAVILAGERYRHVLADRVGLGITETQAISYLTVFGDRGQTDLAADLGITTGSSTALVDRLERRGIAERYAHPSDRRRALVRLTDKGQAVVRSSHDWLLAALQDVPEERMGEAAGFLRSIADRLNAQSRQMAGGADQPGLGEPEPEPTAG</sequence>
<dbReference type="PROSITE" id="PS50995">
    <property type="entry name" value="HTH_MARR_2"/>
    <property type="match status" value="1"/>
</dbReference>
<dbReference type="EMBL" id="LT629749">
    <property type="protein sequence ID" value="SDS45843.1"/>
    <property type="molecule type" value="Genomic_DNA"/>
</dbReference>
<dbReference type="InterPro" id="IPR036388">
    <property type="entry name" value="WH-like_DNA-bd_sf"/>
</dbReference>
<organism evidence="3 4">
    <name type="scientific">Friedmanniella luteola</name>
    <dbReference type="NCBI Taxonomy" id="546871"/>
    <lineage>
        <taxon>Bacteria</taxon>
        <taxon>Bacillati</taxon>
        <taxon>Actinomycetota</taxon>
        <taxon>Actinomycetes</taxon>
        <taxon>Propionibacteriales</taxon>
        <taxon>Nocardioidaceae</taxon>
        <taxon>Friedmanniella</taxon>
    </lineage>
</organism>
<feature type="region of interest" description="Disordered" evidence="1">
    <location>
        <begin position="143"/>
        <end position="166"/>
    </location>
</feature>
<proteinExistence type="predicted"/>
<dbReference type="GO" id="GO:0003700">
    <property type="term" value="F:DNA-binding transcription factor activity"/>
    <property type="evidence" value="ECO:0007669"/>
    <property type="project" value="InterPro"/>
</dbReference>
<accession>A0A1H1SDA0</accession>
<dbReference type="GO" id="GO:0003677">
    <property type="term" value="F:DNA binding"/>
    <property type="evidence" value="ECO:0007669"/>
    <property type="project" value="UniProtKB-KW"/>
</dbReference>
<dbReference type="Pfam" id="PF12802">
    <property type="entry name" value="MarR_2"/>
    <property type="match status" value="1"/>
</dbReference>
<dbReference type="GO" id="GO:0006950">
    <property type="term" value="P:response to stress"/>
    <property type="evidence" value="ECO:0007669"/>
    <property type="project" value="TreeGrafter"/>
</dbReference>
<feature type="domain" description="HTH marR-type" evidence="2">
    <location>
        <begin position="3"/>
        <end position="142"/>
    </location>
</feature>
<dbReference type="InterPro" id="IPR039422">
    <property type="entry name" value="MarR/SlyA-like"/>
</dbReference>
<dbReference type="PANTHER" id="PTHR33164:SF43">
    <property type="entry name" value="HTH-TYPE TRANSCRIPTIONAL REPRESSOR YETL"/>
    <property type="match status" value="1"/>
</dbReference>
<dbReference type="PRINTS" id="PR00598">
    <property type="entry name" value="HTHMARR"/>
</dbReference>
<evidence type="ECO:0000259" key="2">
    <source>
        <dbReference type="PROSITE" id="PS50995"/>
    </source>
</evidence>
<evidence type="ECO:0000256" key="1">
    <source>
        <dbReference type="SAM" id="MobiDB-lite"/>
    </source>
</evidence>
<evidence type="ECO:0000313" key="3">
    <source>
        <dbReference type="EMBL" id="SDS45843.1"/>
    </source>
</evidence>
<evidence type="ECO:0000313" key="4">
    <source>
        <dbReference type="Proteomes" id="UP000199092"/>
    </source>
</evidence>
<reference evidence="3 4" key="1">
    <citation type="submission" date="2016-10" db="EMBL/GenBank/DDBJ databases">
        <authorList>
            <person name="de Groot N.N."/>
        </authorList>
    </citation>
    <scope>NUCLEOTIDE SEQUENCE [LARGE SCALE GENOMIC DNA]</scope>
    <source>
        <strain evidence="3 4">DSM 21741</strain>
    </source>
</reference>
<dbReference type="SUPFAM" id="SSF46785">
    <property type="entry name" value="Winged helix' DNA-binding domain"/>
    <property type="match status" value="1"/>
</dbReference>
<protein>
    <submittedName>
        <fullName evidence="3">DNA-binding transcriptional regulator, MarR family</fullName>
    </submittedName>
</protein>
<keyword evidence="4" id="KW-1185">Reference proteome</keyword>
<dbReference type="PANTHER" id="PTHR33164">
    <property type="entry name" value="TRANSCRIPTIONAL REGULATOR, MARR FAMILY"/>
    <property type="match status" value="1"/>
</dbReference>
<dbReference type="Gene3D" id="1.10.10.10">
    <property type="entry name" value="Winged helix-like DNA-binding domain superfamily/Winged helix DNA-binding domain"/>
    <property type="match status" value="1"/>
</dbReference>
<dbReference type="SMART" id="SM00347">
    <property type="entry name" value="HTH_MARR"/>
    <property type="match status" value="1"/>
</dbReference>
<name>A0A1H1SDA0_9ACTN</name>
<dbReference type="RefSeq" id="WP_157720365.1">
    <property type="nucleotide sequence ID" value="NZ_LT629749.1"/>
</dbReference>
<dbReference type="AlphaFoldDB" id="A0A1H1SDA0"/>
<gene>
    <name evidence="3" type="ORF">SAMN04488543_1766</name>
</gene>
<dbReference type="InterPro" id="IPR036390">
    <property type="entry name" value="WH_DNA-bd_sf"/>
</dbReference>
<keyword evidence="3" id="KW-0238">DNA-binding</keyword>
<dbReference type="InterPro" id="IPR000835">
    <property type="entry name" value="HTH_MarR-typ"/>
</dbReference>
<dbReference type="Proteomes" id="UP000199092">
    <property type="component" value="Chromosome I"/>
</dbReference>
<dbReference type="OrthoDB" id="162531at2"/>